<evidence type="ECO:0000313" key="11">
    <source>
        <dbReference type="EMBL" id="PMN90798.1"/>
    </source>
</evidence>
<reference evidence="12" key="1">
    <citation type="submission" date="2016-07" db="EMBL/GenBank/DDBJ databases">
        <title>Nontailed viruses are major unrecognized killers of bacteria in the ocean.</title>
        <authorList>
            <person name="Kauffman K."/>
            <person name="Hussain F."/>
            <person name="Yang J."/>
            <person name="Arevalo P."/>
            <person name="Brown J."/>
            <person name="Cutler M."/>
            <person name="Kelly L."/>
            <person name="Polz M.F."/>
        </authorList>
    </citation>
    <scope>NUCLEOTIDE SEQUENCE [LARGE SCALE GENOMIC DNA]</scope>
    <source>
        <strain evidence="12">10N.261.45.A10</strain>
    </source>
</reference>
<dbReference type="PANTHER" id="PTHR35011:SF10">
    <property type="entry name" value="TRAP TRANSPORTER SMALL PERMEASE PROTEIN"/>
    <property type="match status" value="1"/>
</dbReference>
<feature type="transmembrane region" description="Helical" evidence="9">
    <location>
        <begin position="12"/>
        <end position="32"/>
    </location>
</feature>
<sequence>MPFVLTITRYLRHALAAITALSLFAMLLVTVIDVVGRYFFSAPLAGSVEMVEILLALVVFSAFPLITWSEEHICVDLLDDWFPEGVARVRQVLLSLGCAFALGLVAWKVWGLGARSLSYGEETDVLGIPNGFVMYFISVAGWFSMVLTLLMAGLYATGRNPASLDSADNNNTSSMGEPL</sequence>
<proteinExistence type="inferred from homology"/>
<evidence type="ECO:0000256" key="3">
    <source>
        <dbReference type="ARBA" id="ARBA00022475"/>
    </source>
</evidence>
<dbReference type="Pfam" id="PF04290">
    <property type="entry name" value="DctQ"/>
    <property type="match status" value="1"/>
</dbReference>
<name>A0A2N7L8X9_9GAMM</name>
<evidence type="ECO:0000259" key="10">
    <source>
        <dbReference type="Pfam" id="PF04290"/>
    </source>
</evidence>
<evidence type="ECO:0000256" key="1">
    <source>
        <dbReference type="ARBA" id="ARBA00004429"/>
    </source>
</evidence>
<comment type="subcellular location">
    <subcellularLocation>
        <location evidence="1 9">Cell inner membrane</location>
        <topology evidence="1 9">Multi-pass membrane protein</topology>
    </subcellularLocation>
</comment>
<evidence type="ECO:0000256" key="4">
    <source>
        <dbReference type="ARBA" id="ARBA00022519"/>
    </source>
</evidence>
<dbReference type="GO" id="GO:0022857">
    <property type="term" value="F:transmembrane transporter activity"/>
    <property type="evidence" value="ECO:0007669"/>
    <property type="project" value="UniProtKB-UniRule"/>
</dbReference>
<evidence type="ECO:0000256" key="5">
    <source>
        <dbReference type="ARBA" id="ARBA00022692"/>
    </source>
</evidence>
<evidence type="ECO:0000313" key="12">
    <source>
        <dbReference type="Proteomes" id="UP000235387"/>
    </source>
</evidence>
<evidence type="ECO:0000256" key="2">
    <source>
        <dbReference type="ARBA" id="ARBA00022448"/>
    </source>
</evidence>
<accession>A0A2N7L8X9</accession>
<dbReference type="GO" id="GO:0015740">
    <property type="term" value="P:C4-dicarboxylate transport"/>
    <property type="evidence" value="ECO:0007669"/>
    <property type="project" value="TreeGrafter"/>
</dbReference>
<keyword evidence="7 9" id="KW-0472">Membrane</keyword>
<gene>
    <name evidence="11" type="ORF">BCT23_18955</name>
</gene>
<protein>
    <recommendedName>
        <fullName evidence="9">TRAP transporter small permease protein</fullName>
    </recommendedName>
</protein>
<dbReference type="AlphaFoldDB" id="A0A2N7L8X9"/>
<evidence type="ECO:0000256" key="9">
    <source>
        <dbReference type="RuleBase" id="RU369079"/>
    </source>
</evidence>
<comment type="caution">
    <text evidence="11">The sequence shown here is derived from an EMBL/GenBank/DDBJ whole genome shotgun (WGS) entry which is preliminary data.</text>
</comment>
<dbReference type="RefSeq" id="WP_102391213.1">
    <property type="nucleotide sequence ID" value="NZ_MDAL01000026.1"/>
</dbReference>
<organism evidence="11 12">
    <name type="scientific">Enterovibrio norvegicus</name>
    <dbReference type="NCBI Taxonomy" id="188144"/>
    <lineage>
        <taxon>Bacteria</taxon>
        <taxon>Pseudomonadati</taxon>
        <taxon>Pseudomonadota</taxon>
        <taxon>Gammaproteobacteria</taxon>
        <taxon>Vibrionales</taxon>
        <taxon>Vibrionaceae</taxon>
        <taxon>Enterovibrio</taxon>
    </lineage>
</organism>
<keyword evidence="3" id="KW-1003">Cell membrane</keyword>
<feature type="transmembrane region" description="Helical" evidence="9">
    <location>
        <begin position="132"/>
        <end position="156"/>
    </location>
</feature>
<evidence type="ECO:0000256" key="6">
    <source>
        <dbReference type="ARBA" id="ARBA00022989"/>
    </source>
</evidence>
<feature type="transmembrane region" description="Helical" evidence="9">
    <location>
        <begin position="92"/>
        <end position="112"/>
    </location>
</feature>
<keyword evidence="2 9" id="KW-0813">Transport</keyword>
<dbReference type="EMBL" id="MDAL01000026">
    <property type="protein sequence ID" value="PMN90798.1"/>
    <property type="molecule type" value="Genomic_DNA"/>
</dbReference>
<feature type="domain" description="Tripartite ATP-independent periplasmic transporters DctQ component" evidence="10">
    <location>
        <begin position="26"/>
        <end position="150"/>
    </location>
</feature>
<comment type="similarity">
    <text evidence="8 9">Belongs to the TRAP transporter small permease family.</text>
</comment>
<dbReference type="GO" id="GO:0005886">
    <property type="term" value="C:plasma membrane"/>
    <property type="evidence" value="ECO:0007669"/>
    <property type="project" value="UniProtKB-SubCell"/>
</dbReference>
<dbReference type="Proteomes" id="UP000235387">
    <property type="component" value="Unassembled WGS sequence"/>
</dbReference>
<evidence type="ECO:0000256" key="7">
    <source>
        <dbReference type="ARBA" id="ARBA00023136"/>
    </source>
</evidence>
<dbReference type="InterPro" id="IPR007387">
    <property type="entry name" value="TRAP_DctQ"/>
</dbReference>
<dbReference type="InterPro" id="IPR055348">
    <property type="entry name" value="DctQ"/>
</dbReference>
<dbReference type="PANTHER" id="PTHR35011">
    <property type="entry name" value="2,3-DIKETO-L-GULONATE TRAP TRANSPORTER SMALL PERMEASE PROTEIN YIAM"/>
    <property type="match status" value="1"/>
</dbReference>
<comment type="subunit">
    <text evidence="9">The complex comprises the extracytoplasmic solute receptor protein and the two transmembrane proteins.</text>
</comment>
<comment type="function">
    <text evidence="9">Part of the tripartite ATP-independent periplasmic (TRAP) transport system.</text>
</comment>
<keyword evidence="6 9" id="KW-1133">Transmembrane helix</keyword>
<keyword evidence="5 9" id="KW-0812">Transmembrane</keyword>
<evidence type="ECO:0000256" key="8">
    <source>
        <dbReference type="ARBA" id="ARBA00038436"/>
    </source>
</evidence>
<feature type="transmembrane region" description="Helical" evidence="9">
    <location>
        <begin position="38"/>
        <end position="63"/>
    </location>
</feature>
<keyword evidence="4 9" id="KW-0997">Cell inner membrane</keyword>